<dbReference type="Pfam" id="PF08813">
    <property type="entry name" value="Phage_tail_3"/>
    <property type="match status" value="1"/>
</dbReference>
<name>A0ABX0WM88_9BURK</name>
<accession>A0ABX0WM88</accession>
<dbReference type="Proteomes" id="UP000783934">
    <property type="component" value="Unassembled WGS sequence"/>
</dbReference>
<proteinExistence type="predicted"/>
<dbReference type="InterPro" id="IPR014918">
    <property type="entry name" value="Phage_tail_3"/>
</dbReference>
<comment type="caution">
    <text evidence="1">The sequence shown here is derived from an EMBL/GenBank/DDBJ whole genome shotgun (WGS) entry which is preliminary data.</text>
</comment>
<reference evidence="1 2" key="1">
    <citation type="submission" date="2020-03" db="EMBL/GenBank/DDBJ databases">
        <title>Genomic Encyclopedia of Type Strains, Phase IV (KMG-IV): sequencing the most valuable type-strain genomes for metagenomic binning, comparative biology and taxonomic classification.</title>
        <authorList>
            <person name="Goeker M."/>
        </authorList>
    </citation>
    <scope>NUCLEOTIDE SEQUENCE [LARGE SCALE GENOMIC DNA]</scope>
    <source>
        <strain evidence="1 2">DSM 26613</strain>
    </source>
</reference>
<dbReference type="EMBL" id="JAATIZ010000001">
    <property type="protein sequence ID" value="NJB64346.1"/>
    <property type="molecule type" value="Genomic_DNA"/>
</dbReference>
<gene>
    <name evidence="1" type="ORF">GGR41_000567</name>
</gene>
<evidence type="ECO:0000313" key="2">
    <source>
        <dbReference type="Proteomes" id="UP000783934"/>
    </source>
</evidence>
<protein>
    <submittedName>
        <fullName evidence="1">Fructose-specific phosphotransferase system component IIB</fullName>
    </submittedName>
</protein>
<sequence length="215" mass="23295">MAVQLPDGSLVSLAAEYGEEIAVTAASNAKKAVLTLATGHGIKEGDLFVMHSGWSGIHNRVFRADLVSADEVTVNADTTNTRRFKAGGGVGSVRVIEKWEEIQQILTFEAQGGEPQYATYEFLADDVENQIPTKYSAQSININIADDESLPGYKAWMAAADKRDIRALEVLLPNGSTLYYNGYPAMNPTPRMTKGEVMAVVGSYSIIGRVNRYSA</sequence>
<evidence type="ECO:0000313" key="1">
    <source>
        <dbReference type="EMBL" id="NJB64346.1"/>
    </source>
</evidence>
<organism evidence="1 2">
    <name type="scientific">Paenalcaligenes hominis</name>
    <dbReference type="NCBI Taxonomy" id="643674"/>
    <lineage>
        <taxon>Bacteria</taxon>
        <taxon>Pseudomonadati</taxon>
        <taxon>Pseudomonadota</taxon>
        <taxon>Betaproteobacteria</taxon>
        <taxon>Burkholderiales</taxon>
        <taxon>Alcaligenaceae</taxon>
        <taxon>Paenalcaligenes</taxon>
    </lineage>
</organism>
<dbReference type="RefSeq" id="WP_167660548.1">
    <property type="nucleotide sequence ID" value="NZ_BMCQ01000004.1"/>
</dbReference>
<keyword evidence="2" id="KW-1185">Reference proteome</keyword>